<keyword evidence="1" id="KW-0472">Membrane</keyword>
<name>A0AAV4LEF5_9BACL</name>
<evidence type="ECO:0000256" key="1">
    <source>
        <dbReference type="SAM" id="Phobius"/>
    </source>
</evidence>
<keyword evidence="3" id="KW-1185">Reference proteome</keyword>
<sequence>MKPFRVLWQNRGFIAFAFVLFVVGIFLGYLFSGQFGFLSSAIENLRHLGEQVHDKSAFNIGLLIFENNLRVSLVMLCLGVLLAIPSILGIVMNGALIGFLFALMGKTQTVSLPLLFAFGILPHGIFEIPAFVISGAFGMKIGYVLLRPLVGKTRLESFGHVWKEVLWIAPVVVILLVVAAGIESFVTPVLLRKFVM</sequence>
<dbReference type="Proteomes" id="UP001057291">
    <property type="component" value="Unassembled WGS sequence"/>
</dbReference>
<protein>
    <recommendedName>
        <fullName evidence="4">Stage II sporulation protein M</fullName>
    </recommendedName>
</protein>
<keyword evidence="1" id="KW-0812">Transmembrane</keyword>
<dbReference type="PANTHER" id="PTHR35337">
    <property type="entry name" value="SLR1478 PROTEIN"/>
    <property type="match status" value="1"/>
</dbReference>
<dbReference type="RefSeq" id="WP_282199292.1">
    <property type="nucleotide sequence ID" value="NZ_BOQE01000001.1"/>
</dbReference>
<reference evidence="2" key="1">
    <citation type="journal article" date="2023" name="Int. J. Syst. Evol. Microbiol.">
        <title>Collibacillus ludicampi gen. nov., sp. nov., a new soil bacterium of the family Alicyclobacillaceae.</title>
        <authorList>
            <person name="Jojima T."/>
            <person name="Ioku Y."/>
            <person name="Fukuta Y."/>
            <person name="Shirasaka N."/>
            <person name="Matsumura Y."/>
            <person name="Mori M."/>
        </authorList>
    </citation>
    <scope>NUCLEOTIDE SEQUENCE</scope>
    <source>
        <strain evidence="2">TP075</strain>
    </source>
</reference>
<organism evidence="2 3">
    <name type="scientific">Collibacillus ludicampi</name>
    <dbReference type="NCBI Taxonomy" id="2771369"/>
    <lineage>
        <taxon>Bacteria</taxon>
        <taxon>Bacillati</taxon>
        <taxon>Bacillota</taxon>
        <taxon>Bacilli</taxon>
        <taxon>Bacillales</taxon>
        <taxon>Alicyclobacillaceae</taxon>
        <taxon>Collibacillus</taxon>
    </lineage>
</organism>
<dbReference type="PANTHER" id="PTHR35337:SF1">
    <property type="entry name" value="SLR1478 PROTEIN"/>
    <property type="match status" value="1"/>
</dbReference>
<keyword evidence="1" id="KW-1133">Transmembrane helix</keyword>
<feature type="transmembrane region" description="Helical" evidence="1">
    <location>
        <begin position="165"/>
        <end position="191"/>
    </location>
</feature>
<feature type="transmembrane region" description="Helical" evidence="1">
    <location>
        <begin position="12"/>
        <end position="31"/>
    </location>
</feature>
<dbReference type="Pfam" id="PF01944">
    <property type="entry name" value="SpoIIM"/>
    <property type="match status" value="1"/>
</dbReference>
<evidence type="ECO:0000313" key="2">
    <source>
        <dbReference type="EMBL" id="GIM46155.1"/>
    </source>
</evidence>
<gene>
    <name evidence="2" type="ORF">DNHGIG_17040</name>
</gene>
<dbReference type="AlphaFoldDB" id="A0AAV4LEF5"/>
<dbReference type="InterPro" id="IPR002798">
    <property type="entry name" value="SpoIIM-like"/>
</dbReference>
<proteinExistence type="predicted"/>
<accession>A0AAV4LEF5</accession>
<dbReference type="EMBL" id="BOQE01000001">
    <property type="protein sequence ID" value="GIM46155.1"/>
    <property type="molecule type" value="Genomic_DNA"/>
</dbReference>
<feature type="transmembrane region" description="Helical" evidence="1">
    <location>
        <begin position="73"/>
        <end position="103"/>
    </location>
</feature>
<comment type="caution">
    <text evidence="2">The sequence shown here is derived from an EMBL/GenBank/DDBJ whole genome shotgun (WGS) entry which is preliminary data.</text>
</comment>
<evidence type="ECO:0000313" key="3">
    <source>
        <dbReference type="Proteomes" id="UP001057291"/>
    </source>
</evidence>
<evidence type="ECO:0008006" key="4">
    <source>
        <dbReference type="Google" id="ProtNLM"/>
    </source>
</evidence>
<feature type="transmembrane region" description="Helical" evidence="1">
    <location>
        <begin position="115"/>
        <end position="145"/>
    </location>
</feature>